<dbReference type="InterPro" id="IPR051316">
    <property type="entry name" value="Zinc-reg_GTPase_activator"/>
</dbReference>
<protein>
    <submittedName>
        <fullName evidence="2">GTP-binding protein</fullName>
    </submittedName>
</protein>
<dbReference type="Pfam" id="PF02492">
    <property type="entry name" value="cobW"/>
    <property type="match status" value="1"/>
</dbReference>
<dbReference type="RefSeq" id="WP_063427180.1">
    <property type="nucleotide sequence ID" value="NZ_CP050951.1"/>
</dbReference>
<dbReference type="GO" id="GO:0005737">
    <property type="term" value="C:cytoplasm"/>
    <property type="evidence" value="ECO:0007669"/>
    <property type="project" value="TreeGrafter"/>
</dbReference>
<dbReference type="Proteomes" id="UP000076857">
    <property type="component" value="Chromosome"/>
</dbReference>
<sequence length="326" mass="35332">MIPPSKGIDFFILTGPLGSGKTTLLEHLLYTLEDSTGTAVIVNDAGAVNIDGAVLMDSADGMVIETLSNGCVCCSLGNDLVSTVLSLIETRARMDLPPFERIILECSGLSMPGEVVRAMTGLAHLQMAVSIICTYDCARPPLRQTQIDAVAAQLSAAHTVVLTKIDEVVEQGLIDARATVQRINPFAVIIEQESPSVRSQRAFLNSSQRPLDTARPQLKLVLATAHPRIHVYQALLTDPDPDDAIDWLENITGYLGEKLLRCKTLICAPERDLLMQTVGTAFSAPRVLQKQPGERSVAIFITQDCDLVELKQIPSAFAVTWLDEAK</sequence>
<feature type="domain" description="CobW/HypB/UreG nucleotide-binding" evidence="1">
    <location>
        <begin position="11"/>
        <end position="187"/>
    </location>
</feature>
<proteinExistence type="predicted"/>
<dbReference type="SUPFAM" id="SSF52540">
    <property type="entry name" value="P-loop containing nucleoside triphosphate hydrolases"/>
    <property type="match status" value="1"/>
</dbReference>
<evidence type="ECO:0000313" key="2">
    <source>
        <dbReference type="EMBL" id="QJQ09757.1"/>
    </source>
</evidence>
<dbReference type="InterPro" id="IPR027417">
    <property type="entry name" value="P-loop_NTPase"/>
</dbReference>
<dbReference type="InterPro" id="IPR003495">
    <property type="entry name" value="CobW/HypB/UreG_nucleotide-bd"/>
</dbReference>
<gene>
    <name evidence="2" type="ORF">A3L25_010095</name>
</gene>
<reference evidence="2 3" key="1">
    <citation type="submission" date="2016-04" db="EMBL/GenBank/DDBJ databases">
        <authorList>
            <person name="Qiu J."/>
        </authorList>
    </citation>
    <scope>NUCLEOTIDE SEQUENCE [LARGE SCALE GENOMIC DNA]</scope>
    <source>
        <strain evidence="2 3">JQ581</strain>
    </source>
</reference>
<evidence type="ECO:0000313" key="3">
    <source>
        <dbReference type="Proteomes" id="UP000076857"/>
    </source>
</evidence>
<evidence type="ECO:0000259" key="1">
    <source>
        <dbReference type="Pfam" id="PF02492"/>
    </source>
</evidence>
<reference evidence="2 3" key="2">
    <citation type="submission" date="2020-04" db="EMBL/GenBank/DDBJ databases">
        <title>Complete genome sequence of Pseudomonas putida strain JQ581.</title>
        <authorList>
            <person name="Mu Y."/>
        </authorList>
    </citation>
    <scope>NUCLEOTIDE SEQUENCE [LARGE SCALE GENOMIC DNA]</scope>
    <source>
        <strain evidence="2 3">JQ581</strain>
    </source>
</reference>
<organism evidence="2 3">
    <name type="scientific">Pseudomonas putida</name>
    <name type="common">Arthrobacter siderocapsulatus</name>
    <dbReference type="NCBI Taxonomy" id="303"/>
    <lineage>
        <taxon>Bacteria</taxon>
        <taxon>Pseudomonadati</taxon>
        <taxon>Pseudomonadota</taxon>
        <taxon>Gammaproteobacteria</taxon>
        <taxon>Pseudomonadales</taxon>
        <taxon>Pseudomonadaceae</taxon>
        <taxon>Pseudomonas</taxon>
    </lineage>
</organism>
<dbReference type="AlphaFoldDB" id="A0AAP9MXR3"/>
<dbReference type="PANTHER" id="PTHR13748:SF62">
    <property type="entry name" value="COBW DOMAIN-CONTAINING PROTEIN"/>
    <property type="match status" value="1"/>
</dbReference>
<name>A0AAP9MXR3_PSEPU</name>
<accession>A0AAP9MXR3</accession>
<dbReference type="EMBL" id="CP050951">
    <property type="protein sequence ID" value="QJQ09757.1"/>
    <property type="molecule type" value="Genomic_DNA"/>
</dbReference>
<dbReference type="Gene3D" id="3.40.50.300">
    <property type="entry name" value="P-loop containing nucleotide triphosphate hydrolases"/>
    <property type="match status" value="1"/>
</dbReference>
<dbReference type="PANTHER" id="PTHR13748">
    <property type="entry name" value="COBW-RELATED"/>
    <property type="match status" value="1"/>
</dbReference>